<evidence type="ECO:0000313" key="2">
    <source>
        <dbReference type="Proteomes" id="UP000249390"/>
    </source>
</evidence>
<dbReference type="Proteomes" id="UP000249390">
    <property type="component" value="Unassembled WGS sequence"/>
</dbReference>
<proteinExistence type="predicted"/>
<dbReference type="EMBL" id="NQVE01000106">
    <property type="protein sequence ID" value="RAL47973.1"/>
    <property type="molecule type" value="Genomic_DNA"/>
</dbReference>
<keyword evidence="2" id="KW-1185">Reference proteome</keyword>
<protein>
    <submittedName>
        <fullName evidence="1">Uncharacterized protein</fullName>
    </submittedName>
</protein>
<name>A0A328DVA1_9ASTE</name>
<sequence length="113" mass="12767">MAKDPPTTTLESATAPLNDVWLAVQELALEIHTLRQEQIDLSQRVENIFQRGSIRLWVFATILGCIEQTKDEWLPEQVDKSKLIVAAHETGTLMPADTYGHVEDDSSPTYYLL</sequence>
<comment type="caution">
    <text evidence="1">The sequence shown here is derived from an EMBL/GenBank/DDBJ whole genome shotgun (WGS) entry which is preliminary data.</text>
</comment>
<accession>A0A328DVA1</accession>
<evidence type="ECO:0000313" key="1">
    <source>
        <dbReference type="EMBL" id="RAL47973.1"/>
    </source>
</evidence>
<reference evidence="1 2" key="1">
    <citation type="submission" date="2018-06" db="EMBL/GenBank/DDBJ databases">
        <title>The Genome of Cuscuta australis (Dodder) Provides Insight into the Evolution of Plant Parasitism.</title>
        <authorList>
            <person name="Liu H."/>
        </authorList>
    </citation>
    <scope>NUCLEOTIDE SEQUENCE [LARGE SCALE GENOMIC DNA]</scope>
    <source>
        <strain evidence="2">cv. Yunnan</strain>
        <tissue evidence="1">Vines</tissue>
    </source>
</reference>
<dbReference type="AlphaFoldDB" id="A0A328DVA1"/>
<gene>
    <name evidence="1" type="ORF">DM860_015760</name>
</gene>
<organism evidence="1 2">
    <name type="scientific">Cuscuta australis</name>
    <dbReference type="NCBI Taxonomy" id="267555"/>
    <lineage>
        <taxon>Eukaryota</taxon>
        <taxon>Viridiplantae</taxon>
        <taxon>Streptophyta</taxon>
        <taxon>Embryophyta</taxon>
        <taxon>Tracheophyta</taxon>
        <taxon>Spermatophyta</taxon>
        <taxon>Magnoliopsida</taxon>
        <taxon>eudicotyledons</taxon>
        <taxon>Gunneridae</taxon>
        <taxon>Pentapetalae</taxon>
        <taxon>asterids</taxon>
        <taxon>lamiids</taxon>
        <taxon>Solanales</taxon>
        <taxon>Convolvulaceae</taxon>
        <taxon>Cuscuteae</taxon>
        <taxon>Cuscuta</taxon>
        <taxon>Cuscuta subgen. Grammica</taxon>
        <taxon>Cuscuta sect. Cleistogrammica</taxon>
    </lineage>
</organism>